<feature type="compositionally biased region" description="Basic and acidic residues" evidence="1">
    <location>
        <begin position="11"/>
        <end position="55"/>
    </location>
</feature>
<feature type="region of interest" description="Disordered" evidence="1">
    <location>
        <begin position="1"/>
        <end position="55"/>
    </location>
</feature>
<organism evidence="2 3">
    <name type="scientific">Penicillium hordei</name>
    <dbReference type="NCBI Taxonomy" id="40994"/>
    <lineage>
        <taxon>Eukaryota</taxon>
        <taxon>Fungi</taxon>
        <taxon>Dikarya</taxon>
        <taxon>Ascomycota</taxon>
        <taxon>Pezizomycotina</taxon>
        <taxon>Eurotiomycetes</taxon>
        <taxon>Eurotiomycetidae</taxon>
        <taxon>Eurotiales</taxon>
        <taxon>Aspergillaceae</taxon>
        <taxon>Penicillium</taxon>
    </lineage>
</organism>
<reference evidence="2" key="1">
    <citation type="journal article" date="2023" name="IMA Fungus">
        <title>Comparative genomic study of the Penicillium genus elucidates a diverse pangenome and 15 lateral gene transfer events.</title>
        <authorList>
            <person name="Petersen C."/>
            <person name="Sorensen T."/>
            <person name="Nielsen M.R."/>
            <person name="Sondergaard T.E."/>
            <person name="Sorensen J.L."/>
            <person name="Fitzpatrick D.A."/>
            <person name="Frisvad J.C."/>
            <person name="Nielsen K.L."/>
        </authorList>
    </citation>
    <scope>NUCLEOTIDE SEQUENCE</scope>
    <source>
        <strain evidence="2">IBT 12815</strain>
    </source>
</reference>
<evidence type="ECO:0000256" key="1">
    <source>
        <dbReference type="SAM" id="MobiDB-lite"/>
    </source>
</evidence>
<name>A0AAD6E0G6_9EURO</name>
<dbReference type="AlphaFoldDB" id="A0AAD6E0G6"/>
<protein>
    <submittedName>
        <fullName evidence="2">Uncharacterized protein</fullName>
    </submittedName>
</protein>
<dbReference type="RefSeq" id="XP_056751557.1">
    <property type="nucleotide sequence ID" value="XM_056899481.1"/>
</dbReference>
<dbReference type="GeneID" id="81589723"/>
<dbReference type="EMBL" id="JAQJAE010000004">
    <property type="protein sequence ID" value="KAJ5598342.1"/>
    <property type="molecule type" value="Genomic_DNA"/>
</dbReference>
<sequence length="83" mass="9739">MPEADGQQHTQHKESLVERMFEHHHNHKQEDNSHSEKRDGVSKDAGKPKSYEDYLKKDDEALKRYYEEHKGLETEGQSYGGLK</sequence>
<gene>
    <name evidence="2" type="ORF">N7537_008426</name>
</gene>
<evidence type="ECO:0000313" key="2">
    <source>
        <dbReference type="EMBL" id="KAJ5598342.1"/>
    </source>
</evidence>
<proteinExistence type="predicted"/>
<accession>A0AAD6E0G6</accession>
<comment type="caution">
    <text evidence="2">The sequence shown here is derived from an EMBL/GenBank/DDBJ whole genome shotgun (WGS) entry which is preliminary data.</text>
</comment>
<dbReference type="Proteomes" id="UP001213799">
    <property type="component" value="Unassembled WGS sequence"/>
</dbReference>
<evidence type="ECO:0000313" key="3">
    <source>
        <dbReference type="Proteomes" id="UP001213799"/>
    </source>
</evidence>
<reference evidence="2" key="2">
    <citation type="submission" date="2023-01" db="EMBL/GenBank/DDBJ databases">
        <authorList>
            <person name="Petersen C."/>
        </authorList>
    </citation>
    <scope>NUCLEOTIDE SEQUENCE</scope>
    <source>
        <strain evidence="2">IBT 12815</strain>
    </source>
</reference>
<keyword evidence="3" id="KW-1185">Reference proteome</keyword>